<dbReference type="InterPro" id="IPR027417">
    <property type="entry name" value="P-loop_NTPase"/>
</dbReference>
<evidence type="ECO:0000313" key="1">
    <source>
        <dbReference type="EMBL" id="QLY81240.1"/>
    </source>
</evidence>
<dbReference type="Gene3D" id="3.40.50.300">
    <property type="entry name" value="P-loop containing nucleotide triphosphate hydrolases"/>
    <property type="match status" value="2"/>
</dbReference>
<proteinExistence type="predicted"/>
<dbReference type="Gene3D" id="3.20.20.140">
    <property type="entry name" value="Metal-dependent hydrolases"/>
    <property type="match status" value="1"/>
</dbReference>
<gene>
    <name evidence="1" type="ORF">HZF06_06535</name>
</gene>
<dbReference type="EMBL" id="CP059378">
    <property type="protein sequence ID" value="QLY81240.1"/>
    <property type="molecule type" value="Genomic_DNA"/>
</dbReference>
<reference evidence="1 2" key="1">
    <citation type="submission" date="2020-07" db="EMBL/GenBank/DDBJ databases">
        <title>Electron transfer.</title>
        <authorList>
            <person name="Huang L."/>
            <person name="Liu X."/>
            <person name="Zhou S."/>
        </authorList>
    </citation>
    <scope>NUCLEOTIDE SEQUENCE [LARGE SCALE GENOMIC DNA]</scope>
    <source>
        <strain evidence="1 2">Lx1</strain>
    </source>
</reference>
<accession>A0A7D7A5L2</accession>
<dbReference type="AlphaFoldDB" id="A0A7D7A5L2"/>
<dbReference type="SUPFAM" id="SSF89550">
    <property type="entry name" value="PHP domain-like"/>
    <property type="match status" value="1"/>
</dbReference>
<sequence>MSINDEIIQHFNEIIKKQKTGTFYKADLHIHTPGSKKDYKVGNKLYENVSIEELEQIAQEKGLMNKTFKQLYKNKDELMALLIIHESYDVKDLNLIVITDHNNMDWIDMIRNAGETYIRNIAKVGKNFEILPGVEITCFNGTHIIAIFDNKGDEFKNKWEFIKYELNAIKPEKNKIFTTKSEIDVVEAINKLNGIVYIPHIDNNAAGIKIKHMIDPLSGVSKAQLLIHKHVHAIGFTNYDLKESVQPVLEDKTHDYYRESPIAYLQDSDAHTVNEIGRRFMYIKMNAPSFNSLKFALQDPKLRVKNKFIEKDEISYIRGVAIKGGYLSKLSSAYNYYPFSKDLNCIIGGRGSGKSTLIKTIKSCLLGKTPDYNFRLFMGEMELGLLYIHINGIDYCIHCKPKVIKDSYTKREVNRYGSEVRGEIINIEDWISLYRIKEDKCRKIPASEQKEILNGFSVDYFDQLDILEIGKSNGAVNKFINSIIQKSSYKYNYAEKIQQLELLKSEFAKINNIIDKRDINRIEDVKKEVDKVKKDIDNIKKELIGKLNNCLHNKVKIIYEREQVRTVNILGESLLSYALNHELNIYQEGKISRVIDYLSSKYSFFEICEKFIEKDKLILLELKKEDLFGAQTIEELESDITTFEKYIEIMKEICLSSLKKLLQNSDIEKTDIRLNVNSHNEGGRQLFKELSILSLGQRAVAILTIITEGITCLDIKYPLVIDQPEDHLDNKFIYQHLIESIRRLKEKKQIIVVTHNANIPVSGDAENVMYLESNNENGWLETYGYLDNNKIQRKIIDSLEGGEDSFKLRVSKYNINDK</sequence>
<organism evidence="1 2">
    <name type="scientific">Clostridium intestinale</name>
    <dbReference type="NCBI Taxonomy" id="36845"/>
    <lineage>
        <taxon>Bacteria</taxon>
        <taxon>Bacillati</taxon>
        <taxon>Bacillota</taxon>
        <taxon>Clostridia</taxon>
        <taxon>Eubacteriales</taxon>
        <taxon>Clostridiaceae</taxon>
        <taxon>Clostridium</taxon>
    </lineage>
</organism>
<protein>
    <submittedName>
        <fullName evidence="1">AAA family ATPase</fullName>
    </submittedName>
</protein>
<dbReference type="InterPro" id="IPR016195">
    <property type="entry name" value="Pol/histidinol_Pase-like"/>
</dbReference>
<dbReference type="Proteomes" id="UP000512286">
    <property type="component" value="Chromosome"/>
</dbReference>
<dbReference type="RefSeq" id="WP_181602887.1">
    <property type="nucleotide sequence ID" value="NZ_CP059378.1"/>
</dbReference>
<name>A0A7D7A5L2_9CLOT</name>
<dbReference type="SUPFAM" id="SSF52540">
    <property type="entry name" value="P-loop containing nucleoside triphosphate hydrolases"/>
    <property type="match status" value="1"/>
</dbReference>
<dbReference type="KEGG" id="cint:HZF06_06535"/>
<evidence type="ECO:0000313" key="2">
    <source>
        <dbReference type="Proteomes" id="UP000512286"/>
    </source>
</evidence>